<dbReference type="EMBL" id="KE344061">
    <property type="protein sequence ID" value="EXB52085.1"/>
    <property type="molecule type" value="Genomic_DNA"/>
</dbReference>
<proteinExistence type="predicted"/>
<evidence type="ECO:0000256" key="1">
    <source>
        <dbReference type="SAM" id="MobiDB-lite"/>
    </source>
</evidence>
<dbReference type="AlphaFoldDB" id="W9QS07"/>
<reference evidence="3" key="1">
    <citation type="submission" date="2013-01" db="EMBL/GenBank/DDBJ databases">
        <title>Draft Genome Sequence of a Mulberry Tree, Morus notabilis C.K. Schneid.</title>
        <authorList>
            <person name="He N."/>
            <person name="Zhao S."/>
        </authorList>
    </citation>
    <scope>NUCLEOTIDE SEQUENCE</scope>
</reference>
<feature type="region of interest" description="Disordered" evidence="1">
    <location>
        <begin position="36"/>
        <end position="64"/>
    </location>
</feature>
<name>W9QS07_9ROSA</name>
<keyword evidence="3" id="KW-1185">Reference proteome</keyword>
<organism evidence="2 3">
    <name type="scientific">Morus notabilis</name>
    <dbReference type="NCBI Taxonomy" id="981085"/>
    <lineage>
        <taxon>Eukaryota</taxon>
        <taxon>Viridiplantae</taxon>
        <taxon>Streptophyta</taxon>
        <taxon>Embryophyta</taxon>
        <taxon>Tracheophyta</taxon>
        <taxon>Spermatophyta</taxon>
        <taxon>Magnoliopsida</taxon>
        <taxon>eudicotyledons</taxon>
        <taxon>Gunneridae</taxon>
        <taxon>Pentapetalae</taxon>
        <taxon>rosids</taxon>
        <taxon>fabids</taxon>
        <taxon>Rosales</taxon>
        <taxon>Moraceae</taxon>
        <taxon>Moreae</taxon>
        <taxon>Morus</taxon>
    </lineage>
</organism>
<evidence type="ECO:0000313" key="2">
    <source>
        <dbReference type="EMBL" id="EXB52085.1"/>
    </source>
</evidence>
<gene>
    <name evidence="2" type="ORF">L484_024635</name>
</gene>
<feature type="compositionally biased region" description="Polar residues" evidence="1">
    <location>
        <begin position="46"/>
        <end position="64"/>
    </location>
</feature>
<accession>W9QS07</accession>
<sequence>MALLAMIVVIAKKPLSCSERDKVQRLQRVRHLMLPTEETDEVCRSPPNTSPKTNSFQPNRQALH</sequence>
<evidence type="ECO:0000313" key="3">
    <source>
        <dbReference type="Proteomes" id="UP000030645"/>
    </source>
</evidence>
<dbReference type="Proteomes" id="UP000030645">
    <property type="component" value="Unassembled WGS sequence"/>
</dbReference>
<protein>
    <submittedName>
        <fullName evidence="2">Uncharacterized protein</fullName>
    </submittedName>
</protein>